<dbReference type="EMBL" id="QKWP01000513">
    <property type="protein sequence ID" value="RIB18838.1"/>
    <property type="molecule type" value="Genomic_DNA"/>
</dbReference>
<dbReference type="OrthoDB" id="5358886at2759"/>
<evidence type="ECO:0000313" key="3">
    <source>
        <dbReference type="EMBL" id="RIB18838.1"/>
    </source>
</evidence>
<dbReference type="InterPro" id="IPR023346">
    <property type="entry name" value="Lysozyme-like_dom_sf"/>
</dbReference>
<dbReference type="GO" id="GO:0003796">
    <property type="term" value="F:lysozyme activity"/>
    <property type="evidence" value="ECO:0007669"/>
    <property type="project" value="InterPro"/>
</dbReference>
<dbReference type="GO" id="GO:0042742">
    <property type="term" value="P:defense response to bacterium"/>
    <property type="evidence" value="ECO:0007669"/>
    <property type="project" value="UniProtKB-KW"/>
</dbReference>
<evidence type="ECO:0000256" key="1">
    <source>
        <dbReference type="ARBA" id="ARBA00022529"/>
    </source>
</evidence>
<dbReference type="AlphaFoldDB" id="A0A397VAX7"/>
<dbReference type="GO" id="GO:0031640">
    <property type="term" value="P:killing of cells of another organism"/>
    <property type="evidence" value="ECO:0007669"/>
    <property type="project" value="UniProtKB-KW"/>
</dbReference>
<protein>
    <submittedName>
        <fullName evidence="3">Uncharacterized protein</fullName>
    </submittedName>
</protein>
<keyword evidence="2" id="KW-0081">Bacteriolytic enzyme</keyword>
<evidence type="ECO:0000313" key="4">
    <source>
        <dbReference type="Proteomes" id="UP000266673"/>
    </source>
</evidence>
<gene>
    <name evidence="3" type="ORF">C2G38_2084635</name>
</gene>
<dbReference type="Gene3D" id="1.10.530.40">
    <property type="match status" value="1"/>
</dbReference>
<proteinExistence type="predicted"/>
<sequence length="55" mass="6378">MTCKINDKGYNLIKKFEGFRSDYYVDPAGNKTITMAINIMLLILKLKVKNYSEKT</sequence>
<keyword evidence="1" id="KW-0929">Antimicrobial</keyword>
<evidence type="ECO:0000256" key="2">
    <source>
        <dbReference type="ARBA" id="ARBA00022638"/>
    </source>
</evidence>
<keyword evidence="4" id="KW-1185">Reference proteome</keyword>
<organism evidence="3 4">
    <name type="scientific">Gigaspora rosea</name>
    <dbReference type="NCBI Taxonomy" id="44941"/>
    <lineage>
        <taxon>Eukaryota</taxon>
        <taxon>Fungi</taxon>
        <taxon>Fungi incertae sedis</taxon>
        <taxon>Mucoromycota</taxon>
        <taxon>Glomeromycotina</taxon>
        <taxon>Glomeromycetes</taxon>
        <taxon>Diversisporales</taxon>
        <taxon>Gigasporaceae</taxon>
        <taxon>Gigaspora</taxon>
    </lineage>
</organism>
<dbReference type="InterPro" id="IPR023347">
    <property type="entry name" value="Lysozyme_dom_sf"/>
</dbReference>
<accession>A0A397VAX7</accession>
<comment type="caution">
    <text evidence="3">The sequence shown here is derived from an EMBL/GenBank/DDBJ whole genome shotgun (WGS) entry which is preliminary data.</text>
</comment>
<reference evidence="3 4" key="1">
    <citation type="submission" date="2018-06" db="EMBL/GenBank/DDBJ databases">
        <title>Comparative genomics reveals the genomic features of Rhizophagus irregularis, R. cerebriforme, R. diaphanum and Gigaspora rosea, and their symbiotic lifestyle signature.</title>
        <authorList>
            <person name="Morin E."/>
            <person name="San Clemente H."/>
            <person name="Chen E.C.H."/>
            <person name="De La Providencia I."/>
            <person name="Hainaut M."/>
            <person name="Kuo A."/>
            <person name="Kohler A."/>
            <person name="Murat C."/>
            <person name="Tang N."/>
            <person name="Roy S."/>
            <person name="Loubradou J."/>
            <person name="Henrissat B."/>
            <person name="Grigoriev I.V."/>
            <person name="Corradi N."/>
            <person name="Roux C."/>
            <person name="Martin F.M."/>
        </authorList>
    </citation>
    <scope>NUCLEOTIDE SEQUENCE [LARGE SCALE GENOMIC DNA]</scope>
    <source>
        <strain evidence="3 4">DAOM 194757</strain>
    </source>
</reference>
<name>A0A397VAX7_9GLOM</name>
<dbReference type="Proteomes" id="UP000266673">
    <property type="component" value="Unassembled WGS sequence"/>
</dbReference>
<dbReference type="SUPFAM" id="SSF53955">
    <property type="entry name" value="Lysozyme-like"/>
    <property type="match status" value="1"/>
</dbReference>